<gene>
    <name evidence="3" type="ORF">ERS852490_02155</name>
    <name evidence="4" type="ORF">ERS852492_02301</name>
    <name evidence="5" type="ORF">GKE48_11820</name>
</gene>
<dbReference type="EMBL" id="CZBV01000006">
    <property type="protein sequence ID" value="CUQ88617.1"/>
    <property type="molecule type" value="Genomic_DNA"/>
</dbReference>
<evidence type="ECO:0000313" key="8">
    <source>
        <dbReference type="Proteomes" id="UP000481964"/>
    </source>
</evidence>
<reference evidence="5 8" key="2">
    <citation type="journal article" date="2019" name="Nat. Med.">
        <title>A library of human gut bacterial isolates paired with longitudinal multiomics data enables mechanistic microbiome research.</title>
        <authorList>
            <person name="Poyet M."/>
            <person name="Groussin M."/>
            <person name="Gibbons S.M."/>
            <person name="Avila-Pacheco J."/>
            <person name="Jiang X."/>
            <person name="Kearney S.M."/>
            <person name="Perrotta A.R."/>
            <person name="Berdy B."/>
            <person name="Zhao S."/>
            <person name="Lieberman T.D."/>
            <person name="Swanson P.K."/>
            <person name="Smith M."/>
            <person name="Roesemann S."/>
            <person name="Alexander J.E."/>
            <person name="Rich S.A."/>
            <person name="Livny J."/>
            <person name="Vlamakis H."/>
            <person name="Clish C."/>
            <person name="Bullock K."/>
            <person name="Deik A."/>
            <person name="Scott J."/>
            <person name="Pierce K.A."/>
            <person name="Xavier R.J."/>
            <person name="Alm E.J."/>
        </authorList>
    </citation>
    <scope>NUCLEOTIDE SEQUENCE [LARGE SCALE GENOMIC DNA]</scope>
    <source>
        <strain evidence="5 8">BIOML-A1</strain>
    </source>
</reference>
<feature type="region of interest" description="Disordered" evidence="1">
    <location>
        <begin position="40"/>
        <end position="59"/>
    </location>
</feature>
<accession>A0A174Z0S1</accession>
<sequence length="165" mass="17526">MSQTKIVVIPFKKLLIGAVIAAIIIAFIIFAVIRLGSNSSDNSRNTTKPKSSTVNASASSNIETPLDNADAPKFCPGVYTASILLDGNPVDIQVTVDSSNINSIELVNLSESITTMYPKLTTSFDEVAAKVMEAGTTNITYDSANRYTYSVFIEAISAALKKAAP</sequence>
<evidence type="ECO:0000313" key="4">
    <source>
        <dbReference type="EMBL" id="CUQ88617.1"/>
    </source>
</evidence>
<evidence type="ECO:0000313" key="5">
    <source>
        <dbReference type="EMBL" id="MSC58121.1"/>
    </source>
</evidence>
<evidence type="ECO:0008006" key="9">
    <source>
        <dbReference type="Google" id="ProtNLM"/>
    </source>
</evidence>
<dbReference type="EMBL" id="CZBU01000004">
    <property type="protein sequence ID" value="CUQ78509.1"/>
    <property type="molecule type" value="Genomic_DNA"/>
</dbReference>
<keyword evidence="2" id="KW-0812">Transmembrane</keyword>
<evidence type="ECO:0000313" key="7">
    <source>
        <dbReference type="Proteomes" id="UP000095780"/>
    </source>
</evidence>
<dbReference type="Proteomes" id="UP000095780">
    <property type="component" value="Unassembled WGS sequence"/>
</dbReference>
<dbReference type="Proteomes" id="UP000095621">
    <property type="component" value="Unassembled WGS sequence"/>
</dbReference>
<protein>
    <recommendedName>
        <fullName evidence="9">FMN-binding protein</fullName>
    </recommendedName>
</protein>
<evidence type="ECO:0000256" key="2">
    <source>
        <dbReference type="SAM" id="Phobius"/>
    </source>
</evidence>
<dbReference type="AlphaFoldDB" id="A0A174Z0S1"/>
<keyword evidence="2" id="KW-0472">Membrane</keyword>
<organism evidence="3 6">
    <name type="scientific">Lachnospira eligens</name>
    <dbReference type="NCBI Taxonomy" id="39485"/>
    <lineage>
        <taxon>Bacteria</taxon>
        <taxon>Bacillati</taxon>
        <taxon>Bacillota</taxon>
        <taxon>Clostridia</taxon>
        <taxon>Lachnospirales</taxon>
        <taxon>Lachnospiraceae</taxon>
        <taxon>Lachnospira</taxon>
    </lineage>
</organism>
<name>A0A174Z0S1_9FIRM</name>
<feature type="transmembrane region" description="Helical" evidence="2">
    <location>
        <begin position="14"/>
        <end position="35"/>
    </location>
</feature>
<dbReference type="Proteomes" id="UP000481964">
    <property type="component" value="Unassembled WGS sequence"/>
</dbReference>
<dbReference type="EMBL" id="WKRD01000009">
    <property type="protein sequence ID" value="MSC58121.1"/>
    <property type="molecule type" value="Genomic_DNA"/>
</dbReference>
<evidence type="ECO:0000313" key="3">
    <source>
        <dbReference type="EMBL" id="CUQ78509.1"/>
    </source>
</evidence>
<evidence type="ECO:0000256" key="1">
    <source>
        <dbReference type="SAM" id="MobiDB-lite"/>
    </source>
</evidence>
<dbReference type="RefSeq" id="WP_022098925.1">
    <property type="nucleotide sequence ID" value="NZ_CABIXW010000006.1"/>
</dbReference>
<evidence type="ECO:0000313" key="6">
    <source>
        <dbReference type="Proteomes" id="UP000095621"/>
    </source>
</evidence>
<dbReference type="OrthoDB" id="9790495at2"/>
<keyword evidence="2" id="KW-1133">Transmembrane helix</keyword>
<reference evidence="6 7" key="1">
    <citation type="submission" date="2015-09" db="EMBL/GenBank/DDBJ databases">
        <authorList>
            <consortium name="Pathogen Informatics"/>
        </authorList>
    </citation>
    <scope>NUCLEOTIDE SEQUENCE [LARGE SCALE GENOMIC DNA]</scope>
    <source>
        <strain evidence="3 6">2789STDY5834875</strain>
        <strain evidence="4 7">2789STDY5834878</strain>
    </source>
</reference>
<proteinExistence type="predicted"/>